<keyword evidence="3" id="KW-1185">Reference proteome</keyword>
<reference evidence="2 3" key="2">
    <citation type="submission" date="2018-11" db="EMBL/GenBank/DDBJ databases">
        <authorList>
            <consortium name="Pathogen Informatics"/>
        </authorList>
    </citation>
    <scope>NUCLEOTIDE SEQUENCE [LARGE SCALE GENOMIC DNA]</scope>
    <source>
        <strain evidence="2 3">Costa Rica</strain>
    </source>
</reference>
<reference evidence="4" key="1">
    <citation type="submission" date="2017-02" db="UniProtKB">
        <authorList>
            <consortium name="WormBaseParasite"/>
        </authorList>
    </citation>
    <scope>IDENTIFICATION</scope>
</reference>
<gene>
    <name evidence="2" type="ORF">ACOC_LOCUS12879</name>
</gene>
<protein>
    <submittedName>
        <fullName evidence="4">Shootin-1</fullName>
    </submittedName>
</protein>
<dbReference type="AlphaFoldDB" id="A0A0R3Q1I9"/>
<proteinExistence type="predicted"/>
<organism evidence="4">
    <name type="scientific">Angiostrongylus costaricensis</name>
    <name type="common">Nematode worm</name>
    <dbReference type="NCBI Taxonomy" id="334426"/>
    <lineage>
        <taxon>Eukaryota</taxon>
        <taxon>Metazoa</taxon>
        <taxon>Ecdysozoa</taxon>
        <taxon>Nematoda</taxon>
        <taxon>Chromadorea</taxon>
        <taxon>Rhabditida</taxon>
        <taxon>Rhabditina</taxon>
        <taxon>Rhabditomorpha</taxon>
        <taxon>Strongyloidea</taxon>
        <taxon>Metastrongylidae</taxon>
        <taxon>Angiostrongylus</taxon>
    </lineage>
</organism>
<dbReference type="Proteomes" id="UP000267027">
    <property type="component" value="Unassembled WGS sequence"/>
</dbReference>
<sequence length="86" mass="9874">MEPQGRWAILDSKPTESRSDEDDTWEKLASLIEEFTKRSHKRTVKLKKVQKDKGKVEKDGVEDVMNVMKEAVKKGVNPVVPQKLPK</sequence>
<evidence type="ECO:0000313" key="3">
    <source>
        <dbReference type="Proteomes" id="UP000267027"/>
    </source>
</evidence>
<evidence type="ECO:0000313" key="4">
    <source>
        <dbReference type="WBParaSite" id="ACOC_0001287801-mRNA-1"/>
    </source>
</evidence>
<evidence type="ECO:0000313" key="2">
    <source>
        <dbReference type="EMBL" id="VDM64464.1"/>
    </source>
</evidence>
<feature type="region of interest" description="Disordered" evidence="1">
    <location>
        <begin position="1"/>
        <end position="22"/>
    </location>
</feature>
<name>A0A0R3Q1I9_ANGCS</name>
<accession>A0A0R3Q1I9</accession>
<evidence type="ECO:0000256" key="1">
    <source>
        <dbReference type="SAM" id="MobiDB-lite"/>
    </source>
</evidence>
<dbReference type="WBParaSite" id="ACOC_0001287801-mRNA-1">
    <property type="protein sequence ID" value="ACOC_0001287801-mRNA-1"/>
    <property type="gene ID" value="ACOC_0001287801"/>
</dbReference>
<dbReference type="EMBL" id="UYYA01005282">
    <property type="protein sequence ID" value="VDM64464.1"/>
    <property type="molecule type" value="Genomic_DNA"/>
</dbReference>